<dbReference type="GO" id="GO:0009252">
    <property type="term" value="P:peptidoglycan biosynthetic process"/>
    <property type="evidence" value="ECO:0007669"/>
    <property type="project" value="UniProtKB-UniRule"/>
</dbReference>
<dbReference type="Proteomes" id="UP000034045">
    <property type="component" value="Unassembled WGS sequence"/>
</dbReference>
<reference evidence="8 9" key="1">
    <citation type="journal article" date="2015" name="Nature">
        <title>rRNA introns, odd ribosomes, and small enigmatic genomes across a large radiation of phyla.</title>
        <authorList>
            <person name="Brown C.T."/>
            <person name="Hug L.A."/>
            <person name="Thomas B.C."/>
            <person name="Sharon I."/>
            <person name="Castelle C.J."/>
            <person name="Singh A."/>
            <person name="Wilkins M.J."/>
            <person name="Williams K.H."/>
            <person name="Banfield J.F."/>
        </authorList>
    </citation>
    <scope>NUCLEOTIDE SEQUENCE [LARGE SCALE GENOMIC DNA]</scope>
</reference>
<keyword evidence="1 7" id="KW-1003">Cell membrane</keyword>
<dbReference type="HAMAP" id="MF_02065">
    <property type="entry name" value="MltG"/>
    <property type="match status" value="1"/>
</dbReference>
<comment type="catalytic activity">
    <reaction evidence="7">
        <text>a peptidoglycan chain = a peptidoglycan chain with N-acetyl-1,6-anhydromuramyl-[peptide] at the reducing end + a peptidoglycan chain with N-acetylglucosamine at the non-reducing end.</text>
        <dbReference type="EC" id="4.2.2.29"/>
    </reaction>
</comment>
<proteinExistence type="inferred from homology"/>
<feature type="site" description="Important for catalytic activity" evidence="7">
    <location>
        <position position="199"/>
    </location>
</feature>
<keyword evidence="2 7" id="KW-0812">Transmembrane</keyword>
<evidence type="ECO:0000256" key="7">
    <source>
        <dbReference type="HAMAP-Rule" id="MF_02065"/>
    </source>
</evidence>
<dbReference type="Pfam" id="PF02618">
    <property type="entry name" value="YceG"/>
    <property type="match status" value="1"/>
</dbReference>
<comment type="caution">
    <text evidence="8">The sequence shown here is derived from an EMBL/GenBank/DDBJ whole genome shotgun (WGS) entry which is preliminary data.</text>
</comment>
<evidence type="ECO:0000256" key="6">
    <source>
        <dbReference type="ARBA" id="ARBA00023316"/>
    </source>
</evidence>
<accession>A0A0G0CGV7</accession>
<evidence type="ECO:0000313" key="9">
    <source>
        <dbReference type="Proteomes" id="UP000034045"/>
    </source>
</evidence>
<organism evidence="8 9">
    <name type="scientific">Candidatus Roizmanbacteria bacterium GW2011_GWA2_33_33</name>
    <dbReference type="NCBI Taxonomy" id="1618476"/>
    <lineage>
        <taxon>Bacteria</taxon>
        <taxon>Candidatus Roizmaniibacteriota</taxon>
    </lineage>
</organism>
<dbReference type="GO" id="GO:0005886">
    <property type="term" value="C:plasma membrane"/>
    <property type="evidence" value="ECO:0007669"/>
    <property type="project" value="UniProtKB-UniRule"/>
</dbReference>
<gene>
    <name evidence="7" type="primary">mltG</name>
    <name evidence="8" type="ORF">UR42_C0027G0004</name>
</gene>
<evidence type="ECO:0000256" key="4">
    <source>
        <dbReference type="ARBA" id="ARBA00023136"/>
    </source>
</evidence>
<evidence type="ECO:0000256" key="3">
    <source>
        <dbReference type="ARBA" id="ARBA00022989"/>
    </source>
</evidence>
<dbReference type="EC" id="4.2.2.29" evidence="7"/>
<protein>
    <recommendedName>
        <fullName evidence="7">Endolytic murein transglycosylase</fullName>
        <ecNumber evidence="7">4.2.2.29</ecNumber>
    </recommendedName>
    <alternativeName>
        <fullName evidence="7">Peptidoglycan lytic transglycosylase</fullName>
    </alternativeName>
    <alternativeName>
        <fullName evidence="7">Peptidoglycan polymerization terminase</fullName>
    </alternativeName>
</protein>
<dbReference type="PANTHER" id="PTHR30518">
    <property type="entry name" value="ENDOLYTIC MUREIN TRANSGLYCOSYLASE"/>
    <property type="match status" value="1"/>
</dbReference>
<keyword evidence="4 7" id="KW-0472">Membrane</keyword>
<evidence type="ECO:0000256" key="2">
    <source>
        <dbReference type="ARBA" id="ARBA00022692"/>
    </source>
</evidence>
<keyword evidence="6 7" id="KW-0961">Cell wall biogenesis/degradation</keyword>
<evidence type="ECO:0000256" key="1">
    <source>
        <dbReference type="ARBA" id="ARBA00022475"/>
    </source>
</evidence>
<name>A0A0G0CGV7_9BACT</name>
<evidence type="ECO:0000256" key="5">
    <source>
        <dbReference type="ARBA" id="ARBA00023239"/>
    </source>
</evidence>
<dbReference type="NCBIfam" id="TIGR00247">
    <property type="entry name" value="endolytic transglycosylase MltG"/>
    <property type="match status" value="1"/>
</dbReference>
<dbReference type="AlphaFoldDB" id="A0A0G0CGV7"/>
<dbReference type="EMBL" id="LBPD01000027">
    <property type="protein sequence ID" value="KKP50435.1"/>
    <property type="molecule type" value="Genomic_DNA"/>
</dbReference>
<dbReference type="Gene3D" id="3.30.1490.480">
    <property type="entry name" value="Endolytic murein transglycosylase"/>
    <property type="match status" value="1"/>
</dbReference>
<sequence length="320" mass="36783">MKKTNILLFLLVIISISFYFFYSEGSLPVNKSSKVSKIFIIKQGEPLNLIVNNLASEGLIRNKIIFYLIVKKLGIERKIQAGDFRISENMSAQEVATNLTHGTIDIWLTLIEGMRKEEMAQIISKTLDIPEIEIVRTTNEGYIFPDTYLVPRTATSEIVLSIINKNFESKFDEKLHTQAKNKKLTEKQVLILASLVEREARQSSTREKVAGIILKRYLADWPLQIDATVQYVLGYQPNEKSWWKKELTEDDLKIDSPYNTYKNKGLPPEPIANPSLSSIKAVINANENTPYWYYLTDKNGIMHYAVTLEEHETNVQKYLQ</sequence>
<comment type="similarity">
    <text evidence="7">Belongs to the transglycosylase MltG family.</text>
</comment>
<keyword evidence="5 7" id="KW-0456">Lyase</keyword>
<dbReference type="GO" id="GO:0071555">
    <property type="term" value="P:cell wall organization"/>
    <property type="evidence" value="ECO:0007669"/>
    <property type="project" value="UniProtKB-KW"/>
</dbReference>
<dbReference type="InterPro" id="IPR003770">
    <property type="entry name" value="MLTG-like"/>
</dbReference>
<keyword evidence="3 7" id="KW-1133">Transmembrane helix</keyword>
<dbReference type="PATRIC" id="fig|1618476.3.peg.372"/>
<dbReference type="GO" id="GO:0008932">
    <property type="term" value="F:lytic endotransglycosylase activity"/>
    <property type="evidence" value="ECO:0007669"/>
    <property type="project" value="UniProtKB-UniRule"/>
</dbReference>
<dbReference type="PANTHER" id="PTHR30518:SF2">
    <property type="entry name" value="ENDOLYTIC MUREIN TRANSGLYCOSYLASE"/>
    <property type="match status" value="1"/>
</dbReference>
<comment type="function">
    <text evidence="7">Functions as a peptidoglycan terminase that cleaves nascent peptidoglycan strands endolytically to terminate their elongation.</text>
</comment>
<evidence type="ECO:0000313" key="8">
    <source>
        <dbReference type="EMBL" id="KKP50435.1"/>
    </source>
</evidence>